<keyword evidence="1" id="KW-0812">Transmembrane</keyword>
<name>A0ABQ1QAP5_9BACI</name>
<comment type="caution">
    <text evidence="2">The sequence shown here is derived from an EMBL/GenBank/DDBJ whole genome shotgun (WGS) entry which is preliminary data.</text>
</comment>
<feature type="transmembrane region" description="Helical" evidence="1">
    <location>
        <begin position="155"/>
        <end position="173"/>
    </location>
</feature>
<keyword evidence="1" id="KW-0472">Membrane</keyword>
<evidence type="ECO:0000313" key="3">
    <source>
        <dbReference type="Proteomes" id="UP000642571"/>
    </source>
</evidence>
<dbReference type="RefSeq" id="WP_188654933.1">
    <property type="nucleotide sequence ID" value="NZ_BMIN01000013.1"/>
</dbReference>
<dbReference type="EMBL" id="BMIN01000013">
    <property type="protein sequence ID" value="GGD19460.1"/>
    <property type="molecule type" value="Genomic_DNA"/>
</dbReference>
<gene>
    <name evidence="2" type="primary">yyaS</name>
    <name evidence="2" type="ORF">GCM10011389_28940</name>
</gene>
<dbReference type="PANTHER" id="PTHR40078">
    <property type="entry name" value="INTEGRAL MEMBRANE PROTEIN-RELATED"/>
    <property type="match status" value="1"/>
</dbReference>
<reference evidence="3" key="1">
    <citation type="journal article" date="2019" name="Int. J. Syst. Evol. Microbiol.">
        <title>The Global Catalogue of Microorganisms (GCM) 10K type strain sequencing project: providing services to taxonomists for standard genome sequencing and annotation.</title>
        <authorList>
            <consortium name="The Broad Institute Genomics Platform"/>
            <consortium name="The Broad Institute Genome Sequencing Center for Infectious Disease"/>
            <person name="Wu L."/>
            <person name="Ma J."/>
        </authorList>
    </citation>
    <scope>NUCLEOTIDE SEQUENCE [LARGE SCALE GENOMIC DNA]</scope>
    <source>
        <strain evidence="3">CGMCC 1.15353</strain>
    </source>
</reference>
<accession>A0ABQ1QAP5</accession>
<evidence type="ECO:0000256" key="1">
    <source>
        <dbReference type="SAM" id="Phobius"/>
    </source>
</evidence>
<dbReference type="PANTHER" id="PTHR40078:SF1">
    <property type="entry name" value="INTEGRAL MEMBRANE PROTEIN"/>
    <property type="match status" value="1"/>
</dbReference>
<feature type="transmembrane region" description="Helical" evidence="1">
    <location>
        <begin position="89"/>
        <end position="109"/>
    </location>
</feature>
<dbReference type="Pfam" id="PF19700">
    <property type="entry name" value="DUF6198"/>
    <property type="match status" value="1"/>
</dbReference>
<evidence type="ECO:0000313" key="2">
    <source>
        <dbReference type="EMBL" id="GGD19460.1"/>
    </source>
</evidence>
<sequence length="187" mass="19424">MTLGISLTIIANLGTMPFDSLNVGLSDAVGLTTGTWEVINGFLLVCINAFLIRKKPDLLALGTAVVTGIGIDFWLHGVFSSMEVDSSGLAYSLLIAGILLLGLGVAIYVRSKFAYNPVDGSMFVVSKLTGFSLGMSKTVVSLILLAISLLIGGPIGIGTGVAILLIGPSVTIFDKGLSRITKAQVYS</sequence>
<keyword evidence="3" id="KW-1185">Reference proteome</keyword>
<dbReference type="Proteomes" id="UP000642571">
    <property type="component" value="Unassembled WGS sequence"/>
</dbReference>
<feature type="transmembrane region" description="Helical" evidence="1">
    <location>
        <begin position="28"/>
        <end position="51"/>
    </location>
</feature>
<keyword evidence="1" id="KW-1133">Transmembrane helix</keyword>
<protein>
    <recommendedName>
        <fullName evidence="4">YitT family protein</fullName>
    </recommendedName>
</protein>
<organism evidence="2 3">
    <name type="scientific">Pontibacillus salipaludis</name>
    <dbReference type="NCBI Taxonomy" id="1697394"/>
    <lineage>
        <taxon>Bacteria</taxon>
        <taxon>Bacillati</taxon>
        <taxon>Bacillota</taxon>
        <taxon>Bacilli</taxon>
        <taxon>Bacillales</taxon>
        <taxon>Bacillaceae</taxon>
        <taxon>Pontibacillus</taxon>
    </lineage>
</organism>
<evidence type="ECO:0008006" key="4">
    <source>
        <dbReference type="Google" id="ProtNLM"/>
    </source>
</evidence>
<proteinExistence type="predicted"/>
<dbReference type="InterPro" id="IPR038750">
    <property type="entry name" value="YczE/YyaS-like"/>
</dbReference>
<feature type="transmembrane region" description="Helical" evidence="1">
    <location>
        <begin position="58"/>
        <end position="77"/>
    </location>
</feature>